<evidence type="ECO:0000256" key="2">
    <source>
        <dbReference type="ARBA" id="ARBA00022980"/>
    </source>
</evidence>
<dbReference type="InterPro" id="IPR006032">
    <property type="entry name" value="Ribosomal_uS12"/>
</dbReference>
<dbReference type="OrthoDB" id="45154at2157"/>
<name>A0A218NLN8_9ARCH</name>
<evidence type="ECO:0000256" key="5">
    <source>
        <dbReference type="NCBIfam" id="TIGR00982"/>
    </source>
</evidence>
<evidence type="ECO:0000313" key="8">
    <source>
        <dbReference type="EMBL" id="ASI13376.1"/>
    </source>
</evidence>
<keyword evidence="7" id="KW-0699">rRNA-binding</keyword>
<evidence type="ECO:0000313" key="9">
    <source>
        <dbReference type="Proteomes" id="UP000197679"/>
    </source>
</evidence>
<protein>
    <recommendedName>
        <fullName evidence="4 5">30S ribosomal protein S12</fullName>
    </recommendedName>
</protein>
<dbReference type="GO" id="GO:0015935">
    <property type="term" value="C:small ribosomal subunit"/>
    <property type="evidence" value="ECO:0007669"/>
    <property type="project" value="UniProtKB-UniRule"/>
</dbReference>
<dbReference type="GO" id="GO:0003735">
    <property type="term" value="F:structural constituent of ribosome"/>
    <property type="evidence" value="ECO:0007669"/>
    <property type="project" value="UniProtKB-UniRule"/>
</dbReference>
<dbReference type="SUPFAM" id="SSF50249">
    <property type="entry name" value="Nucleic acid-binding proteins"/>
    <property type="match status" value="1"/>
</dbReference>
<evidence type="ECO:0000256" key="6">
    <source>
        <dbReference type="RuleBase" id="RU003622"/>
    </source>
</evidence>
<dbReference type="EMBL" id="CP019964">
    <property type="protein sequence ID" value="ASI13376.1"/>
    <property type="molecule type" value="Genomic_DNA"/>
</dbReference>
<dbReference type="PANTHER" id="PTHR11652">
    <property type="entry name" value="30S RIBOSOMAL PROTEIN S12 FAMILY MEMBER"/>
    <property type="match status" value="1"/>
</dbReference>
<keyword evidence="3 6" id="KW-0687">Ribonucleoprotein</keyword>
<keyword evidence="9" id="KW-1185">Reference proteome</keyword>
<sequence length="142" mass="15953">MPNGQFAARKLLTERKHQRMLKKWLKRRKLKLKAKYDPVGTNPRAKALVLQKYSVEQKQPHSGQIKCVKVQLIKNGKVVGAYVPNEGAINFVDEHDEVTIEGLGGSQRGQMGCIPGLKYKVVEVNGANLRLVAKGKKQKPKR</sequence>
<dbReference type="RefSeq" id="WP_088819546.1">
    <property type="nucleotide sequence ID" value="NZ_CP019964.1"/>
</dbReference>
<dbReference type="KEGG" id="marh:Mia14_0031"/>
<evidence type="ECO:0000256" key="7">
    <source>
        <dbReference type="RuleBase" id="RU004490"/>
    </source>
</evidence>
<dbReference type="Proteomes" id="UP000197679">
    <property type="component" value="Chromosome"/>
</dbReference>
<dbReference type="Pfam" id="PF00164">
    <property type="entry name" value="Ribosom_S12_S23"/>
    <property type="match status" value="1"/>
</dbReference>
<dbReference type="GO" id="GO:0019843">
    <property type="term" value="F:rRNA binding"/>
    <property type="evidence" value="ECO:0007669"/>
    <property type="project" value="UniProtKB-KW"/>
</dbReference>
<dbReference type="GeneID" id="33313592"/>
<keyword evidence="2 6" id="KW-0689">Ribosomal protein</keyword>
<comment type="function">
    <text evidence="7">With S4 and S5 plays an important role in translational accuracy. Located at the interface of the 30S and 50S subunits.</text>
</comment>
<dbReference type="PIRSF" id="PIRSF002133">
    <property type="entry name" value="Ribosomal_S12/S23"/>
    <property type="match status" value="1"/>
</dbReference>
<evidence type="ECO:0000256" key="4">
    <source>
        <dbReference type="ARBA" id="ARBA00035314"/>
    </source>
</evidence>
<proteinExistence type="inferred from homology"/>
<accession>A0A218NLN8</accession>
<dbReference type="GO" id="GO:0006412">
    <property type="term" value="P:translation"/>
    <property type="evidence" value="ECO:0007669"/>
    <property type="project" value="UniProtKB-UniRule"/>
</dbReference>
<dbReference type="NCBIfam" id="TIGR00982">
    <property type="entry name" value="uS12_E_A"/>
    <property type="match status" value="1"/>
</dbReference>
<comment type="similarity">
    <text evidence="1 6">Belongs to the universal ribosomal protein uS12 family.</text>
</comment>
<comment type="subunit">
    <text evidence="7">Part of the 30S ribosomal subunit.</text>
</comment>
<dbReference type="AlphaFoldDB" id="A0A218NLN8"/>
<keyword evidence="7" id="KW-0694">RNA-binding</keyword>
<dbReference type="InterPro" id="IPR005680">
    <property type="entry name" value="Ribosomal_uS12_euk/arc"/>
</dbReference>
<dbReference type="Gene3D" id="2.40.50.140">
    <property type="entry name" value="Nucleic acid-binding proteins"/>
    <property type="match status" value="1"/>
</dbReference>
<gene>
    <name evidence="8" type="ORF">Mia14_0031</name>
</gene>
<reference evidence="8 9" key="1">
    <citation type="journal article" date="2017" name="Nat. Commun.">
        <title>'ARMAN' archaea depend on association with euryarchaeal host in culture and in situ.</title>
        <authorList>
            <person name="Golyshina O."/>
            <person name="Toshchakov S."/>
            <person name="Makarova K."/>
            <person name="Gavrilov S."/>
            <person name="Korzhenkov A."/>
            <person name="La Cono V."/>
            <person name="Arcadi E."/>
            <person name="Nechitaylo T."/>
            <person name="Ferrer M."/>
            <person name="Kublanov I."/>
            <person name="Wolf Y."/>
            <person name="Yakimov M."/>
            <person name="Golyshin P."/>
            <person name="Slesarev A."/>
            <person name="Kozyavkin S."/>
        </authorList>
    </citation>
    <scope>NUCLEOTIDE SEQUENCE [LARGE SCALE GENOMIC DNA]</scope>
    <source>
        <strain evidence="8 9">Mia14</strain>
    </source>
</reference>
<evidence type="ECO:0000256" key="3">
    <source>
        <dbReference type="ARBA" id="ARBA00023274"/>
    </source>
</evidence>
<organism evidence="8 9">
    <name type="scientific">Candidatus Mancarchaeum acidiphilum</name>
    <dbReference type="NCBI Taxonomy" id="1920749"/>
    <lineage>
        <taxon>Archaea</taxon>
        <taxon>Candidatus Micrarchaeota</taxon>
        <taxon>Candidatus Mancarchaeum</taxon>
    </lineage>
</organism>
<dbReference type="FunFam" id="2.40.50.140:FF:000007">
    <property type="entry name" value="40S ribosomal protein S23"/>
    <property type="match status" value="1"/>
</dbReference>
<evidence type="ECO:0000256" key="1">
    <source>
        <dbReference type="ARBA" id="ARBA00005657"/>
    </source>
</evidence>
<dbReference type="InterPro" id="IPR012340">
    <property type="entry name" value="NA-bd_OB-fold"/>
</dbReference>